<dbReference type="EMBL" id="JABEND010000001">
    <property type="protein sequence ID" value="NNG34592.1"/>
    <property type="molecule type" value="Genomic_DNA"/>
</dbReference>
<organism evidence="4 5">
    <name type="scientific">Nakamurella aerolata</name>
    <dbReference type="NCBI Taxonomy" id="1656892"/>
    <lineage>
        <taxon>Bacteria</taxon>
        <taxon>Bacillati</taxon>
        <taxon>Actinomycetota</taxon>
        <taxon>Actinomycetes</taxon>
        <taxon>Nakamurellales</taxon>
        <taxon>Nakamurellaceae</taxon>
        <taxon>Nakamurella</taxon>
    </lineage>
</organism>
<gene>
    <name evidence="4" type="ORF">HKD39_02420</name>
</gene>
<evidence type="ECO:0000259" key="3">
    <source>
        <dbReference type="Pfam" id="PF01170"/>
    </source>
</evidence>
<dbReference type="GO" id="GO:0008168">
    <property type="term" value="F:methyltransferase activity"/>
    <property type="evidence" value="ECO:0007669"/>
    <property type="project" value="UniProtKB-KW"/>
</dbReference>
<accession>A0A849ACJ3</accession>
<dbReference type="GO" id="GO:0005737">
    <property type="term" value="C:cytoplasm"/>
    <property type="evidence" value="ECO:0007669"/>
    <property type="project" value="TreeGrafter"/>
</dbReference>
<evidence type="ECO:0000256" key="2">
    <source>
        <dbReference type="ARBA" id="ARBA00022679"/>
    </source>
</evidence>
<name>A0A849ACJ3_9ACTN</name>
<comment type="caution">
    <text evidence="4">The sequence shown here is derived from an EMBL/GenBank/DDBJ whole genome shotgun (WGS) entry which is preliminary data.</text>
</comment>
<dbReference type="AlphaFoldDB" id="A0A849ACJ3"/>
<evidence type="ECO:0000313" key="4">
    <source>
        <dbReference type="EMBL" id="NNG34592.1"/>
    </source>
</evidence>
<dbReference type="Pfam" id="PF01170">
    <property type="entry name" value="UPF0020"/>
    <property type="match status" value="1"/>
</dbReference>
<sequence>MSSLLVLLNPSANRVYAGQVAAISAAELAALTGTDVRQVTVAGVPYLELDASADAPALARCSGRLAVFRREGELLRPVAVPDTDLFDDDLVTIPKYPGKTNEQFTRLMMNLTLAAAERQGPLTVLDPLCGRGTTLLTAWTLGHNAAGVDADGKALHTLADYLRSYLRRKRISHRVSMDPVRREGRSLGRKLDASATVNGTELSLTAYPGDARTSADLFGRKTFDAIVTDAPYGVVHGSRRAGGTQSGGAAQGQAPRARSAAALLADALPIWARQLRSGGAIGIAWNTYSLPRSELAELARNAGLTPVQSEPYLAVAHRVDSAIHRDLLVARKP</sequence>
<keyword evidence="1 4" id="KW-0489">Methyltransferase</keyword>
<proteinExistence type="predicted"/>
<dbReference type="SUPFAM" id="SSF53335">
    <property type="entry name" value="S-adenosyl-L-methionine-dependent methyltransferases"/>
    <property type="match status" value="1"/>
</dbReference>
<evidence type="ECO:0000256" key="1">
    <source>
        <dbReference type="ARBA" id="ARBA00022603"/>
    </source>
</evidence>
<protein>
    <submittedName>
        <fullName evidence="4">Site-specific DNA-methyltransferase</fullName>
    </submittedName>
</protein>
<keyword evidence="5" id="KW-1185">Reference proteome</keyword>
<dbReference type="RefSeq" id="WP_171198202.1">
    <property type="nucleotide sequence ID" value="NZ_JABEND010000001.1"/>
</dbReference>
<dbReference type="GO" id="GO:0032259">
    <property type="term" value="P:methylation"/>
    <property type="evidence" value="ECO:0007669"/>
    <property type="project" value="UniProtKB-KW"/>
</dbReference>
<dbReference type="InterPro" id="IPR029063">
    <property type="entry name" value="SAM-dependent_MTases_sf"/>
</dbReference>
<feature type="domain" description="Ribosomal RNA large subunit methyltransferase K/L-like methyltransferase" evidence="3">
    <location>
        <begin position="97"/>
        <end position="241"/>
    </location>
</feature>
<dbReference type="PANTHER" id="PTHR13370:SF3">
    <property type="entry name" value="TRNA (GUANINE(10)-N2)-METHYLTRANSFERASE HOMOLOG"/>
    <property type="match status" value="1"/>
</dbReference>
<evidence type="ECO:0000313" key="5">
    <source>
        <dbReference type="Proteomes" id="UP000562984"/>
    </source>
</evidence>
<dbReference type="PANTHER" id="PTHR13370">
    <property type="entry name" value="RNA METHYLASE-RELATED"/>
    <property type="match status" value="1"/>
</dbReference>
<dbReference type="Gene3D" id="3.40.50.150">
    <property type="entry name" value="Vaccinia Virus protein VP39"/>
    <property type="match status" value="1"/>
</dbReference>
<dbReference type="Proteomes" id="UP000562984">
    <property type="component" value="Unassembled WGS sequence"/>
</dbReference>
<reference evidence="4 5" key="1">
    <citation type="submission" date="2020-05" db="EMBL/GenBank/DDBJ databases">
        <title>Nakamurella sp. DB0629 isolated from air conditioner.</title>
        <authorList>
            <person name="Kim D.H."/>
            <person name="Kim D.-U."/>
        </authorList>
    </citation>
    <scope>NUCLEOTIDE SEQUENCE [LARGE SCALE GENOMIC DNA]</scope>
    <source>
        <strain evidence="4 5">DB0629</strain>
    </source>
</reference>
<dbReference type="InterPro" id="IPR000241">
    <property type="entry name" value="RlmKL-like_Mtase"/>
</dbReference>
<keyword evidence="2 4" id="KW-0808">Transferase</keyword>